<sequence>MTSVSKPKATADDFEEEAERAFQRASAQQNHKGDEFDFEFESAFQSTTPSFQTKHLPTTLNDSRDNSDSSHRPSQLPVKTEGLPSSLPSSQGSSASEINRYSANPDVAGESELGVRSVSPTSGYTRAGKRRRRSDKDNIPPGVRKLPSPPTTLEQAQMEWDLVETVQPGNGQAGSRSPLTTFQDAVRHCQTASYLEQHMSHIKPTIKHRGMAAVTNKLFGPPSMNSNLHMERNLIFALALCMFKNDEPMHNHVLQTIYKKLTGTKLDCPRYGNHWELIGFQGLDPATDLRGCGFLGLLTTLYLVTEHRTHGLAVDIYKLSQHETQNFPFAIMSINITRIALQTLREGKLNKECNRRSQVLPIFAEFYAAIYLHIYQVWKHQHKTITDSGFVLREAEKLAKKRPRELLRNLERVLTDRQSFIKADEDNFSPKARQQVIMDRFAGVCDLKVDEEEEVHLV</sequence>
<comment type="caution">
    <text evidence="3">The sequence shown here is derived from an EMBL/GenBank/DDBJ whole genome shotgun (WGS) entry which is preliminary data.</text>
</comment>
<name>A0ABN8N1S6_9CNID</name>
<evidence type="ECO:0000259" key="2">
    <source>
        <dbReference type="PROSITE" id="PS51335"/>
    </source>
</evidence>
<feature type="compositionally biased region" description="Low complexity" evidence="1">
    <location>
        <begin position="82"/>
        <end position="96"/>
    </location>
</feature>
<dbReference type="InterPro" id="IPR006816">
    <property type="entry name" value="ELMO_dom"/>
</dbReference>
<dbReference type="PANTHER" id="PTHR12771">
    <property type="entry name" value="ENGULFMENT AND CELL MOTILITY"/>
    <property type="match status" value="1"/>
</dbReference>
<accession>A0ABN8N1S6</accession>
<dbReference type="PROSITE" id="PS51335">
    <property type="entry name" value="ELMO"/>
    <property type="match status" value="1"/>
</dbReference>
<dbReference type="PANTHER" id="PTHR12771:SF2">
    <property type="entry name" value="ELMO DOMAIN-CONTAINING PROTEIN 3"/>
    <property type="match status" value="1"/>
</dbReference>
<proteinExistence type="predicted"/>
<evidence type="ECO:0000313" key="4">
    <source>
        <dbReference type="Proteomes" id="UP001159427"/>
    </source>
</evidence>
<dbReference type="EMBL" id="CALNXI010000709">
    <property type="protein sequence ID" value="CAH3038134.1"/>
    <property type="molecule type" value="Genomic_DNA"/>
</dbReference>
<organism evidence="3 4">
    <name type="scientific">Porites evermanni</name>
    <dbReference type="NCBI Taxonomy" id="104178"/>
    <lineage>
        <taxon>Eukaryota</taxon>
        <taxon>Metazoa</taxon>
        <taxon>Cnidaria</taxon>
        <taxon>Anthozoa</taxon>
        <taxon>Hexacorallia</taxon>
        <taxon>Scleractinia</taxon>
        <taxon>Fungiina</taxon>
        <taxon>Poritidae</taxon>
        <taxon>Porites</taxon>
    </lineage>
</organism>
<reference evidence="3 4" key="1">
    <citation type="submission" date="2022-05" db="EMBL/GenBank/DDBJ databases">
        <authorList>
            <consortium name="Genoscope - CEA"/>
            <person name="William W."/>
        </authorList>
    </citation>
    <scope>NUCLEOTIDE SEQUENCE [LARGE SCALE GENOMIC DNA]</scope>
</reference>
<feature type="compositionally biased region" description="Polar residues" evidence="1">
    <location>
        <begin position="43"/>
        <end position="60"/>
    </location>
</feature>
<feature type="region of interest" description="Disordered" evidence="1">
    <location>
        <begin position="1"/>
        <end position="152"/>
    </location>
</feature>
<evidence type="ECO:0000313" key="3">
    <source>
        <dbReference type="EMBL" id="CAH3038134.1"/>
    </source>
</evidence>
<dbReference type="Pfam" id="PF04727">
    <property type="entry name" value="ELMO_CED12"/>
    <property type="match status" value="1"/>
</dbReference>
<dbReference type="InterPro" id="IPR050868">
    <property type="entry name" value="ELMO_domain-containing"/>
</dbReference>
<gene>
    <name evidence="3" type="ORF">PEVE_00039782</name>
</gene>
<feature type="compositionally biased region" description="Basic and acidic residues" evidence="1">
    <location>
        <begin position="62"/>
        <end position="71"/>
    </location>
</feature>
<keyword evidence="4" id="KW-1185">Reference proteome</keyword>
<protein>
    <recommendedName>
        <fullName evidence="2">ELMO domain-containing protein</fullName>
    </recommendedName>
</protein>
<dbReference type="Proteomes" id="UP001159427">
    <property type="component" value="Unassembled WGS sequence"/>
</dbReference>
<evidence type="ECO:0000256" key="1">
    <source>
        <dbReference type="SAM" id="MobiDB-lite"/>
    </source>
</evidence>
<feature type="domain" description="ELMO" evidence="2">
    <location>
        <begin position="249"/>
        <end position="403"/>
    </location>
</feature>